<proteinExistence type="predicted"/>
<dbReference type="EMBL" id="JAODUO010000142">
    <property type="protein sequence ID" value="KAK2188135.1"/>
    <property type="molecule type" value="Genomic_DNA"/>
</dbReference>
<feature type="compositionally biased region" description="Polar residues" evidence="1">
    <location>
        <begin position="55"/>
        <end position="66"/>
    </location>
</feature>
<dbReference type="EMBL" id="JAODUO010000142">
    <property type="protein sequence ID" value="KAK2188136.1"/>
    <property type="molecule type" value="Genomic_DNA"/>
</dbReference>
<keyword evidence="4" id="KW-1185">Reference proteome</keyword>
<dbReference type="Proteomes" id="UP001209878">
    <property type="component" value="Unassembled WGS sequence"/>
</dbReference>
<feature type="compositionally biased region" description="Gly residues" evidence="1">
    <location>
        <begin position="222"/>
        <end position="231"/>
    </location>
</feature>
<gene>
    <name evidence="2" type="ORF">NP493_143g02002</name>
    <name evidence="3" type="ORF">NP493_143g02003</name>
</gene>
<sequence length="231" mass="24768">MTHLTRCFLVTSAIDVIDAYHETDHTNQSDQSDQTDQKDQTDQTTPTDPDHATISAPQQLSSNSCPITLIPPLRPVSNHPTLVSHQGPPSEPDHPVFVTNTSPLQLPGFPPNGCVPVTRSQQPCPETGTSDGQQTAIGHRTDTTRSAGRWTLVSPDGAASTSAERASPDATGRTKCPASAAPRSEQTGGDSLKRSSGRVSPNSVFYRRARYRRRDTPAAGTRGTGQVGRRH</sequence>
<feature type="compositionally biased region" description="Polar residues" evidence="1">
    <location>
        <begin position="118"/>
        <end position="136"/>
    </location>
</feature>
<accession>A0AAD9UG79</accession>
<name>A0AAD9UG79_RIDPI</name>
<evidence type="ECO:0000313" key="3">
    <source>
        <dbReference type="EMBL" id="KAK2188136.1"/>
    </source>
</evidence>
<dbReference type="AlphaFoldDB" id="A0AAD9UG79"/>
<reference evidence="2" key="1">
    <citation type="journal article" date="2023" name="Mol. Biol. Evol.">
        <title>Third-Generation Sequencing Reveals the Adaptive Role of the Epigenome in Three Deep-Sea Polychaetes.</title>
        <authorList>
            <person name="Perez M."/>
            <person name="Aroh O."/>
            <person name="Sun Y."/>
            <person name="Lan Y."/>
            <person name="Juniper S.K."/>
            <person name="Young C.R."/>
            <person name="Angers B."/>
            <person name="Qian P.Y."/>
        </authorList>
    </citation>
    <scope>NUCLEOTIDE SEQUENCE</scope>
    <source>
        <strain evidence="2">R07B-5</strain>
    </source>
</reference>
<comment type="caution">
    <text evidence="2">The sequence shown here is derived from an EMBL/GenBank/DDBJ whole genome shotgun (WGS) entry which is preliminary data.</text>
</comment>
<organism evidence="2 4">
    <name type="scientific">Ridgeia piscesae</name>
    <name type="common">Tubeworm</name>
    <dbReference type="NCBI Taxonomy" id="27915"/>
    <lineage>
        <taxon>Eukaryota</taxon>
        <taxon>Metazoa</taxon>
        <taxon>Spiralia</taxon>
        <taxon>Lophotrochozoa</taxon>
        <taxon>Annelida</taxon>
        <taxon>Polychaeta</taxon>
        <taxon>Sedentaria</taxon>
        <taxon>Canalipalpata</taxon>
        <taxon>Sabellida</taxon>
        <taxon>Siboglinidae</taxon>
        <taxon>Ridgeia</taxon>
    </lineage>
</organism>
<evidence type="ECO:0000256" key="1">
    <source>
        <dbReference type="SAM" id="MobiDB-lite"/>
    </source>
</evidence>
<evidence type="ECO:0000313" key="2">
    <source>
        <dbReference type="EMBL" id="KAK2188135.1"/>
    </source>
</evidence>
<evidence type="ECO:0000313" key="4">
    <source>
        <dbReference type="Proteomes" id="UP001209878"/>
    </source>
</evidence>
<feature type="region of interest" description="Disordered" evidence="1">
    <location>
        <begin position="24"/>
        <end position="231"/>
    </location>
</feature>
<protein>
    <submittedName>
        <fullName evidence="2">Uncharacterized protein</fullName>
    </submittedName>
</protein>